<evidence type="ECO:0000313" key="2">
    <source>
        <dbReference type="Proteomes" id="UP000447434"/>
    </source>
</evidence>
<name>A0A6A4P0Z9_LUPAL</name>
<dbReference type="AlphaFoldDB" id="A0A6A4P0Z9"/>
<gene>
    <name evidence="1" type="ORF">Lalb_Chr17g0336921</name>
</gene>
<protein>
    <submittedName>
        <fullName evidence="1">Uncharacterized protein</fullName>
    </submittedName>
</protein>
<proteinExistence type="predicted"/>
<keyword evidence="2" id="KW-1185">Reference proteome</keyword>
<dbReference type="EMBL" id="WOCE01000017">
    <property type="protein sequence ID" value="KAE9595272.1"/>
    <property type="molecule type" value="Genomic_DNA"/>
</dbReference>
<comment type="caution">
    <text evidence="1">The sequence shown here is derived from an EMBL/GenBank/DDBJ whole genome shotgun (WGS) entry which is preliminary data.</text>
</comment>
<accession>A0A6A4P0Z9</accession>
<reference evidence="2" key="1">
    <citation type="journal article" date="2020" name="Nat. Commun.">
        <title>Genome sequence of the cluster root forming white lupin.</title>
        <authorList>
            <person name="Hufnagel B."/>
            <person name="Marques A."/>
            <person name="Soriano A."/>
            <person name="Marques L."/>
            <person name="Divol F."/>
            <person name="Doumas P."/>
            <person name="Sallet E."/>
            <person name="Mancinotti D."/>
            <person name="Carrere S."/>
            <person name="Marande W."/>
            <person name="Arribat S."/>
            <person name="Keller J."/>
            <person name="Huneau C."/>
            <person name="Blein T."/>
            <person name="Aime D."/>
            <person name="Laguerre M."/>
            <person name="Taylor J."/>
            <person name="Schubert V."/>
            <person name="Nelson M."/>
            <person name="Geu-Flores F."/>
            <person name="Crespi M."/>
            <person name="Gallardo-Guerrero K."/>
            <person name="Delaux P.-M."/>
            <person name="Salse J."/>
            <person name="Berges H."/>
            <person name="Guyot R."/>
            <person name="Gouzy J."/>
            <person name="Peret B."/>
        </authorList>
    </citation>
    <scope>NUCLEOTIDE SEQUENCE [LARGE SCALE GENOMIC DNA]</scope>
    <source>
        <strain evidence="2">cv. Amiga</strain>
    </source>
</reference>
<dbReference type="Proteomes" id="UP000447434">
    <property type="component" value="Chromosome 17"/>
</dbReference>
<organism evidence="1 2">
    <name type="scientific">Lupinus albus</name>
    <name type="common">White lupine</name>
    <name type="synonym">Lupinus termis</name>
    <dbReference type="NCBI Taxonomy" id="3870"/>
    <lineage>
        <taxon>Eukaryota</taxon>
        <taxon>Viridiplantae</taxon>
        <taxon>Streptophyta</taxon>
        <taxon>Embryophyta</taxon>
        <taxon>Tracheophyta</taxon>
        <taxon>Spermatophyta</taxon>
        <taxon>Magnoliopsida</taxon>
        <taxon>eudicotyledons</taxon>
        <taxon>Gunneridae</taxon>
        <taxon>Pentapetalae</taxon>
        <taxon>rosids</taxon>
        <taxon>fabids</taxon>
        <taxon>Fabales</taxon>
        <taxon>Fabaceae</taxon>
        <taxon>Papilionoideae</taxon>
        <taxon>50 kb inversion clade</taxon>
        <taxon>genistoids sensu lato</taxon>
        <taxon>core genistoids</taxon>
        <taxon>Genisteae</taxon>
        <taxon>Lupinus</taxon>
    </lineage>
</organism>
<dbReference type="OrthoDB" id="2196187at2759"/>
<sequence length="57" mass="6456">MSFTSVSDFGFDRVAYFPEQLAVLLSDVARLLPSRLRCDLTRSLILLLNQKIGILKN</sequence>
<evidence type="ECO:0000313" key="1">
    <source>
        <dbReference type="EMBL" id="KAE9595272.1"/>
    </source>
</evidence>